<dbReference type="Pfam" id="PF00892">
    <property type="entry name" value="EamA"/>
    <property type="match status" value="2"/>
</dbReference>
<feature type="transmembrane region" description="Helical" evidence="7">
    <location>
        <begin position="21"/>
        <end position="37"/>
    </location>
</feature>
<keyword evidence="5 7" id="KW-1133">Transmembrane helix</keyword>
<dbReference type="InterPro" id="IPR051258">
    <property type="entry name" value="Diverse_Substrate_Transporter"/>
</dbReference>
<evidence type="ECO:0000256" key="5">
    <source>
        <dbReference type="ARBA" id="ARBA00022989"/>
    </source>
</evidence>
<dbReference type="PANTHER" id="PTHR42920:SF5">
    <property type="entry name" value="EAMA DOMAIN-CONTAINING PROTEIN"/>
    <property type="match status" value="1"/>
</dbReference>
<feature type="transmembrane region" description="Helical" evidence="7">
    <location>
        <begin position="49"/>
        <end position="73"/>
    </location>
</feature>
<keyword evidence="6 7" id="KW-0472">Membrane</keyword>
<feature type="transmembrane region" description="Helical" evidence="7">
    <location>
        <begin position="282"/>
        <end position="301"/>
    </location>
</feature>
<dbReference type="InterPro" id="IPR037185">
    <property type="entry name" value="EmrE-like"/>
</dbReference>
<evidence type="ECO:0000256" key="3">
    <source>
        <dbReference type="ARBA" id="ARBA00022475"/>
    </source>
</evidence>
<keyword evidence="10" id="KW-1185">Reference proteome</keyword>
<feature type="transmembrane region" description="Helical" evidence="7">
    <location>
        <begin position="225"/>
        <end position="244"/>
    </location>
</feature>
<name>A0A3E2B5S8_9FIRM</name>
<comment type="subcellular location">
    <subcellularLocation>
        <location evidence="1">Cell membrane</location>
        <topology evidence="1">Multi-pass membrane protein</topology>
    </subcellularLocation>
</comment>
<evidence type="ECO:0000256" key="7">
    <source>
        <dbReference type="SAM" id="Phobius"/>
    </source>
</evidence>
<keyword evidence="4 7" id="KW-0812">Transmembrane</keyword>
<dbReference type="AlphaFoldDB" id="A0A3E2B5S8"/>
<dbReference type="EMBL" id="QQRQ01000002">
    <property type="protein sequence ID" value="RFT07377.1"/>
    <property type="molecule type" value="Genomic_DNA"/>
</dbReference>
<evidence type="ECO:0000313" key="10">
    <source>
        <dbReference type="Proteomes" id="UP000260649"/>
    </source>
</evidence>
<dbReference type="GO" id="GO:0005886">
    <property type="term" value="C:plasma membrane"/>
    <property type="evidence" value="ECO:0007669"/>
    <property type="project" value="UniProtKB-SubCell"/>
</dbReference>
<evidence type="ECO:0000256" key="1">
    <source>
        <dbReference type="ARBA" id="ARBA00004651"/>
    </source>
</evidence>
<feature type="domain" description="EamA" evidence="8">
    <location>
        <begin position="24"/>
        <end position="152"/>
    </location>
</feature>
<comment type="caution">
    <text evidence="9">The sequence shown here is derived from an EMBL/GenBank/DDBJ whole genome shotgun (WGS) entry which is preliminary data.</text>
</comment>
<dbReference type="PANTHER" id="PTHR42920">
    <property type="entry name" value="OS03G0707200 PROTEIN-RELATED"/>
    <property type="match status" value="1"/>
</dbReference>
<feature type="transmembrane region" description="Helical" evidence="7">
    <location>
        <begin position="141"/>
        <end position="160"/>
    </location>
</feature>
<dbReference type="Proteomes" id="UP000260649">
    <property type="component" value="Unassembled WGS sequence"/>
</dbReference>
<evidence type="ECO:0000313" key="9">
    <source>
        <dbReference type="EMBL" id="RFT07377.1"/>
    </source>
</evidence>
<comment type="similarity">
    <text evidence="2">Belongs to the EamA transporter family.</text>
</comment>
<protein>
    <submittedName>
        <fullName evidence="9">DMT family transporter</fullName>
    </submittedName>
</protein>
<feature type="transmembrane region" description="Helical" evidence="7">
    <location>
        <begin position="85"/>
        <end position="103"/>
    </location>
</feature>
<proteinExistence type="inferred from homology"/>
<sequence>MSDQSTPVTRLPLRKGASLRWLPFLFIFLQSVLYGLGDPISKSAYEVLPVYSLLTARYGIALAFLLLVFGRRIWRGLKVCSPRDWLLPSLCMGGAYVANNIALELTAATSVAFLRSLSTMMTPLLALAFYRRKFGKKHIPVQLLVLVGLYLLCGLGGLSGFGLGEVFSLLSALLLAGALIFGEHALDRVDPVTLTTLQTAASALMALLCALAFDQGIHLGAATPSVWMSILYLALFCTVAGYLLQNAALGVLSSRTVALLQCFCPVMTAMFSRLLLGEQLSTPGILGAVIILLCVAAETMMKDDKPLS</sequence>
<dbReference type="SUPFAM" id="SSF103481">
    <property type="entry name" value="Multidrug resistance efflux transporter EmrE"/>
    <property type="match status" value="2"/>
</dbReference>
<evidence type="ECO:0000256" key="6">
    <source>
        <dbReference type="ARBA" id="ARBA00023136"/>
    </source>
</evidence>
<evidence type="ECO:0000256" key="4">
    <source>
        <dbReference type="ARBA" id="ARBA00022692"/>
    </source>
</evidence>
<dbReference type="InterPro" id="IPR000620">
    <property type="entry name" value="EamA_dom"/>
</dbReference>
<feature type="domain" description="EamA" evidence="8">
    <location>
        <begin position="163"/>
        <end position="295"/>
    </location>
</feature>
<reference evidence="9 10" key="1">
    <citation type="submission" date="2018-07" db="EMBL/GenBank/DDBJ databases">
        <title>GABA Modulating Bacteria of the Human Gut Microbiota.</title>
        <authorList>
            <person name="Strandwitz P."/>
            <person name="Kim K.H."/>
            <person name="Terekhova D."/>
            <person name="Liu J.K."/>
            <person name="Sharma A."/>
            <person name="Levering J."/>
            <person name="Mcdonald D."/>
            <person name="Dietrich D."/>
            <person name="Ramadhar T.R."/>
            <person name="Lekbua A."/>
            <person name="Mroue N."/>
            <person name="Liston C."/>
            <person name="Stewart E.J."/>
            <person name="Dubin M.J."/>
            <person name="Zengler K."/>
            <person name="Knight R."/>
            <person name="Gilbert J.A."/>
            <person name="Clardy J."/>
            <person name="Lewis K."/>
        </authorList>
    </citation>
    <scope>NUCLEOTIDE SEQUENCE [LARGE SCALE GENOMIC DNA]</scope>
    <source>
        <strain evidence="9 10">KLE1738</strain>
    </source>
</reference>
<gene>
    <name evidence="9" type="ORF">DV520_01645</name>
</gene>
<evidence type="ECO:0000256" key="2">
    <source>
        <dbReference type="ARBA" id="ARBA00007362"/>
    </source>
</evidence>
<dbReference type="GeneID" id="97994438"/>
<feature type="transmembrane region" description="Helical" evidence="7">
    <location>
        <begin position="194"/>
        <end position="213"/>
    </location>
</feature>
<feature type="transmembrane region" description="Helical" evidence="7">
    <location>
        <begin position="109"/>
        <end position="129"/>
    </location>
</feature>
<dbReference type="OrthoDB" id="9804865at2"/>
<keyword evidence="3" id="KW-1003">Cell membrane</keyword>
<evidence type="ECO:0000259" key="8">
    <source>
        <dbReference type="Pfam" id="PF00892"/>
    </source>
</evidence>
<organism evidence="9 10">
    <name type="scientific">Evtepia gabavorous</name>
    <dbReference type="NCBI Taxonomy" id="2211183"/>
    <lineage>
        <taxon>Bacteria</taxon>
        <taxon>Bacillati</taxon>
        <taxon>Bacillota</taxon>
        <taxon>Clostridia</taxon>
        <taxon>Eubacteriales</taxon>
        <taxon>Evtepia</taxon>
    </lineage>
</organism>
<accession>A0A3E2B5S8</accession>
<dbReference type="RefSeq" id="WP_117141587.1">
    <property type="nucleotide sequence ID" value="NZ_CAKXKJ010000010.1"/>
</dbReference>